<dbReference type="EMBL" id="CM047738">
    <property type="protein sequence ID" value="KAJ0047242.1"/>
    <property type="molecule type" value="Genomic_DNA"/>
</dbReference>
<protein>
    <submittedName>
        <fullName evidence="1">Uncharacterized protein</fullName>
    </submittedName>
</protein>
<organism evidence="1 2">
    <name type="scientific">Pistacia integerrima</name>
    <dbReference type="NCBI Taxonomy" id="434235"/>
    <lineage>
        <taxon>Eukaryota</taxon>
        <taxon>Viridiplantae</taxon>
        <taxon>Streptophyta</taxon>
        <taxon>Embryophyta</taxon>
        <taxon>Tracheophyta</taxon>
        <taxon>Spermatophyta</taxon>
        <taxon>Magnoliopsida</taxon>
        <taxon>eudicotyledons</taxon>
        <taxon>Gunneridae</taxon>
        <taxon>Pentapetalae</taxon>
        <taxon>rosids</taxon>
        <taxon>malvids</taxon>
        <taxon>Sapindales</taxon>
        <taxon>Anacardiaceae</taxon>
        <taxon>Pistacia</taxon>
    </lineage>
</organism>
<gene>
    <name evidence="1" type="ORF">Pint_06404</name>
</gene>
<accession>A0ACC0Z8J1</accession>
<sequence length="67" mass="7556">MINLCHIYYIVQTSIGGSYSLTLSLALVDKILLRNCTADFNYFILPKPSGVDLLPNGSNYEMKTHHH</sequence>
<comment type="caution">
    <text evidence="1">The sequence shown here is derived from an EMBL/GenBank/DDBJ whole genome shotgun (WGS) entry which is preliminary data.</text>
</comment>
<keyword evidence="2" id="KW-1185">Reference proteome</keyword>
<evidence type="ECO:0000313" key="1">
    <source>
        <dbReference type="EMBL" id="KAJ0047242.1"/>
    </source>
</evidence>
<proteinExistence type="predicted"/>
<name>A0ACC0Z8J1_9ROSI</name>
<dbReference type="Proteomes" id="UP001163603">
    <property type="component" value="Chromosome 3"/>
</dbReference>
<evidence type="ECO:0000313" key="2">
    <source>
        <dbReference type="Proteomes" id="UP001163603"/>
    </source>
</evidence>
<reference evidence="2" key="1">
    <citation type="journal article" date="2023" name="G3 (Bethesda)">
        <title>Genome assembly and association tests identify interacting loci associated with vigor, precocity, and sex in interspecific pistachio rootstocks.</title>
        <authorList>
            <person name="Palmer W."/>
            <person name="Jacygrad E."/>
            <person name="Sagayaradj S."/>
            <person name="Cavanaugh K."/>
            <person name="Han R."/>
            <person name="Bertier L."/>
            <person name="Beede B."/>
            <person name="Kafkas S."/>
            <person name="Golino D."/>
            <person name="Preece J."/>
            <person name="Michelmore R."/>
        </authorList>
    </citation>
    <scope>NUCLEOTIDE SEQUENCE [LARGE SCALE GENOMIC DNA]</scope>
</reference>